<comment type="catalytic activity">
    <reaction evidence="1">
        <text>D-mannonate = 2-dehydro-3-deoxy-D-gluconate + H2O</text>
        <dbReference type="Rhea" id="RHEA:20097"/>
        <dbReference type="ChEBI" id="CHEBI:15377"/>
        <dbReference type="ChEBI" id="CHEBI:17767"/>
        <dbReference type="ChEBI" id="CHEBI:57990"/>
        <dbReference type="EC" id="4.2.1.8"/>
    </reaction>
</comment>
<gene>
    <name evidence="11" type="ORF">ACFQGH_15690</name>
</gene>
<evidence type="ECO:0000256" key="6">
    <source>
        <dbReference type="ARBA" id="ARBA00007389"/>
    </source>
</evidence>
<dbReference type="Pfam" id="PF03786">
    <property type="entry name" value="UxuA"/>
    <property type="match status" value="2"/>
</dbReference>
<comment type="cofactor">
    <cofactor evidence="2">
        <name>Mn(2+)</name>
        <dbReference type="ChEBI" id="CHEBI:29035"/>
    </cofactor>
</comment>
<dbReference type="PANTHER" id="PTHR30387">
    <property type="entry name" value="MANNONATE DEHYDRATASE"/>
    <property type="match status" value="1"/>
</dbReference>
<dbReference type="EMBL" id="JBHSXQ010000004">
    <property type="protein sequence ID" value="MFC6906638.1"/>
    <property type="molecule type" value="Genomic_DNA"/>
</dbReference>
<dbReference type="AlphaFoldDB" id="A0ABD5V4Z2"/>
<comment type="pathway">
    <text evidence="5">Carbohydrate metabolism; pentose and glucuronate interconversion.</text>
</comment>
<keyword evidence="8" id="KW-0408">Iron</keyword>
<dbReference type="Proteomes" id="UP001596312">
    <property type="component" value="Unassembled WGS sequence"/>
</dbReference>
<accession>A0ABD5V4Z2</accession>
<evidence type="ECO:0000256" key="2">
    <source>
        <dbReference type="ARBA" id="ARBA00001936"/>
    </source>
</evidence>
<evidence type="ECO:0000256" key="3">
    <source>
        <dbReference type="ARBA" id="ARBA00001954"/>
    </source>
</evidence>
<comment type="cofactor">
    <cofactor evidence="3">
        <name>Fe(2+)</name>
        <dbReference type="ChEBI" id="CHEBI:29033"/>
    </cofactor>
</comment>
<comment type="function">
    <text evidence="4">Catalyzes the dehydration of D-mannonate.</text>
</comment>
<evidence type="ECO:0000256" key="9">
    <source>
        <dbReference type="ARBA" id="ARBA00023211"/>
    </source>
</evidence>
<reference evidence="11 12" key="1">
    <citation type="journal article" date="2019" name="Int. J. Syst. Evol. Microbiol.">
        <title>The Global Catalogue of Microorganisms (GCM) 10K type strain sequencing project: providing services to taxonomists for standard genome sequencing and annotation.</title>
        <authorList>
            <consortium name="The Broad Institute Genomics Platform"/>
            <consortium name="The Broad Institute Genome Sequencing Center for Infectious Disease"/>
            <person name="Wu L."/>
            <person name="Ma J."/>
        </authorList>
    </citation>
    <scope>NUCLEOTIDE SEQUENCE [LARGE SCALE GENOMIC DNA]</scope>
    <source>
        <strain evidence="11 12">CGMCC 1.3240</strain>
    </source>
</reference>
<evidence type="ECO:0000256" key="5">
    <source>
        <dbReference type="ARBA" id="ARBA00004892"/>
    </source>
</evidence>
<evidence type="ECO:0000313" key="12">
    <source>
        <dbReference type="Proteomes" id="UP001596312"/>
    </source>
</evidence>
<keyword evidence="10 11" id="KW-0456">Lyase</keyword>
<evidence type="ECO:0000256" key="4">
    <source>
        <dbReference type="ARBA" id="ARBA00002713"/>
    </source>
</evidence>
<evidence type="ECO:0000256" key="8">
    <source>
        <dbReference type="ARBA" id="ARBA00023004"/>
    </source>
</evidence>
<proteinExistence type="inferred from homology"/>
<evidence type="ECO:0000313" key="11">
    <source>
        <dbReference type="EMBL" id="MFC6906638.1"/>
    </source>
</evidence>
<dbReference type="InterPro" id="IPR004628">
    <property type="entry name" value="Man_deHydtase"/>
</dbReference>
<comment type="similarity">
    <text evidence="6">Belongs to the mannonate dehydratase family.</text>
</comment>
<dbReference type="RefSeq" id="WP_340605208.1">
    <property type="nucleotide sequence ID" value="NZ_JBBMXV010000004.1"/>
</dbReference>
<evidence type="ECO:0000256" key="10">
    <source>
        <dbReference type="ARBA" id="ARBA00023239"/>
    </source>
</evidence>
<dbReference type="Gene3D" id="3.20.20.150">
    <property type="entry name" value="Divalent-metal-dependent TIM barrel enzymes"/>
    <property type="match status" value="1"/>
</dbReference>
<dbReference type="EC" id="4.2.1.8" evidence="7"/>
<keyword evidence="9" id="KW-0464">Manganese</keyword>
<name>A0ABD5V4Z2_9EURY</name>
<protein>
    <recommendedName>
        <fullName evidence="7">mannonate dehydratase</fullName>
        <ecNumber evidence="7">4.2.1.8</ecNumber>
    </recommendedName>
</protein>
<dbReference type="GO" id="GO:0008927">
    <property type="term" value="F:mannonate dehydratase activity"/>
    <property type="evidence" value="ECO:0007669"/>
    <property type="project" value="UniProtKB-EC"/>
</dbReference>
<comment type="caution">
    <text evidence="11">The sequence shown here is derived from an EMBL/GenBank/DDBJ whole genome shotgun (WGS) entry which is preliminary data.</text>
</comment>
<sequence length="342" mass="38900">MAERPPEASTERFDELPMRVGLGQFMQPTRERLRYISQLGVEHVLLNMYATPLLSDTEVPLTGEKEWAFDELVQLRNRVEDAGLRLNAIENIPISFYDDVMLGGPGRDEQLEHVKNTIRNMGRAGIPVLGYHWSPSGVWRTSTSRRVRGGAESTGLDAAELENAPLSHGREYTEEELWKNYERFLEAVLPVAEEADVTLALHPNDPPLERVAGMPFLFRDFESFRRAMELVPSENHGLEFCLGTWAEMGEDLFEAIEHFGGRDELVYVHFRNVEGTIPSFTETFIDEGDYDPYAILEALDEAGFSGMMIPDHVPRLEGDDDWKDRGRAYTVGYMKGMLRGIR</sequence>
<dbReference type="SUPFAM" id="SSF51658">
    <property type="entry name" value="Xylose isomerase-like"/>
    <property type="match status" value="1"/>
</dbReference>
<dbReference type="InterPro" id="IPR036237">
    <property type="entry name" value="Xyl_isomerase-like_sf"/>
</dbReference>
<evidence type="ECO:0000256" key="7">
    <source>
        <dbReference type="ARBA" id="ARBA00012927"/>
    </source>
</evidence>
<dbReference type="PANTHER" id="PTHR30387:SF2">
    <property type="entry name" value="MANNONATE DEHYDRATASE"/>
    <property type="match status" value="1"/>
</dbReference>
<keyword evidence="12" id="KW-1185">Reference proteome</keyword>
<organism evidence="11 12">
    <name type="scientific">Halalkalicoccus tibetensis</name>
    <dbReference type="NCBI Taxonomy" id="175632"/>
    <lineage>
        <taxon>Archaea</taxon>
        <taxon>Methanobacteriati</taxon>
        <taxon>Methanobacteriota</taxon>
        <taxon>Stenosarchaea group</taxon>
        <taxon>Halobacteria</taxon>
        <taxon>Halobacteriales</taxon>
        <taxon>Halococcaceae</taxon>
        <taxon>Halalkalicoccus</taxon>
    </lineage>
</organism>
<evidence type="ECO:0000256" key="1">
    <source>
        <dbReference type="ARBA" id="ARBA00001794"/>
    </source>
</evidence>